<evidence type="ECO:0000313" key="2">
    <source>
        <dbReference type="Proteomes" id="UP000431401"/>
    </source>
</evidence>
<name>A0A7K0DYF7_9NOCA</name>
<dbReference type="SMART" id="SM00855">
    <property type="entry name" value="PGAM"/>
    <property type="match status" value="1"/>
</dbReference>
<dbReference type="InterPro" id="IPR050275">
    <property type="entry name" value="PGM_Phosphatase"/>
</dbReference>
<dbReference type="InterPro" id="IPR013078">
    <property type="entry name" value="His_Pase_superF_clade-1"/>
</dbReference>
<dbReference type="PROSITE" id="PS00175">
    <property type="entry name" value="PG_MUTASE"/>
    <property type="match status" value="1"/>
</dbReference>
<dbReference type="EMBL" id="WEGI01000015">
    <property type="protein sequence ID" value="MQY30833.1"/>
    <property type="molecule type" value="Genomic_DNA"/>
</dbReference>
<dbReference type="InterPro" id="IPR029033">
    <property type="entry name" value="His_PPase_superfam"/>
</dbReference>
<dbReference type="AlphaFoldDB" id="A0A7K0DYF7"/>
<protein>
    <recommendedName>
        <fullName evidence="3">Histidine phosphatase family protein</fullName>
    </recommendedName>
</protein>
<accession>A0A7K0DYF7</accession>
<gene>
    <name evidence="1" type="ORF">NRB56_64370</name>
</gene>
<dbReference type="PANTHER" id="PTHR48100">
    <property type="entry name" value="BROAD-SPECIFICITY PHOSPHATASE YOR283W-RELATED"/>
    <property type="match status" value="1"/>
</dbReference>
<dbReference type="GO" id="GO:0016791">
    <property type="term" value="F:phosphatase activity"/>
    <property type="evidence" value="ECO:0007669"/>
    <property type="project" value="TreeGrafter"/>
</dbReference>
<dbReference type="Proteomes" id="UP000431401">
    <property type="component" value="Unassembled WGS sequence"/>
</dbReference>
<dbReference type="OrthoDB" id="9793115at2"/>
<dbReference type="CDD" id="cd07067">
    <property type="entry name" value="HP_PGM_like"/>
    <property type="match status" value="1"/>
</dbReference>
<proteinExistence type="predicted"/>
<evidence type="ECO:0000313" key="1">
    <source>
        <dbReference type="EMBL" id="MQY30833.1"/>
    </source>
</evidence>
<dbReference type="InterPro" id="IPR001345">
    <property type="entry name" value="PG/BPGM_mutase_AS"/>
</dbReference>
<dbReference type="SUPFAM" id="SSF53254">
    <property type="entry name" value="Phosphoglycerate mutase-like"/>
    <property type="match status" value="1"/>
</dbReference>
<evidence type="ECO:0008006" key="3">
    <source>
        <dbReference type="Google" id="ProtNLM"/>
    </source>
</evidence>
<dbReference type="PANTHER" id="PTHR48100:SF62">
    <property type="entry name" value="GLUCOSYL-3-PHOSPHOGLYCERATE PHOSPHATASE"/>
    <property type="match status" value="1"/>
</dbReference>
<dbReference type="GO" id="GO:0005737">
    <property type="term" value="C:cytoplasm"/>
    <property type="evidence" value="ECO:0007669"/>
    <property type="project" value="TreeGrafter"/>
</dbReference>
<organism evidence="1 2">
    <name type="scientific">Nocardia aurantia</name>
    <dbReference type="NCBI Taxonomy" id="2585199"/>
    <lineage>
        <taxon>Bacteria</taxon>
        <taxon>Bacillati</taxon>
        <taxon>Actinomycetota</taxon>
        <taxon>Actinomycetes</taxon>
        <taxon>Mycobacteriales</taxon>
        <taxon>Nocardiaceae</taxon>
        <taxon>Nocardia</taxon>
    </lineage>
</organism>
<dbReference type="RefSeq" id="WP_153348088.1">
    <property type="nucleotide sequence ID" value="NZ_WEGI01000015.1"/>
</dbReference>
<dbReference type="Gene3D" id="3.40.50.1240">
    <property type="entry name" value="Phosphoglycerate mutase-like"/>
    <property type="match status" value="1"/>
</dbReference>
<dbReference type="Pfam" id="PF00300">
    <property type="entry name" value="His_Phos_1"/>
    <property type="match status" value="1"/>
</dbReference>
<sequence>MTAKRVWLIRHGESEGNIGLPTRNGATPLTDVGHAQARRVAAAFDTAPSLIVVSPMRRAQQTAQPTADRYPGSPREQWPVQEFHHLPSFADRPVTAEFLGPHLRAYWERADPEERHPGKESFTDLLDRAEELLKRLAAQPDGLIAVFSHGTFLGAVLYVVEARHERTPAGMRAFHDYHEANPLGNGVIVELGYPGPKVLRTNVSHLD</sequence>
<comment type="caution">
    <text evidence="1">The sequence shown here is derived from an EMBL/GenBank/DDBJ whole genome shotgun (WGS) entry which is preliminary data.</text>
</comment>
<reference evidence="1 2" key="1">
    <citation type="submission" date="2019-10" db="EMBL/GenBank/DDBJ databases">
        <title>Nocardia macrotermitis sp. nov. and Nocardia aurantia sp. nov., isolated from the gut of fungus growing-termite Macrotermes natalensis.</title>
        <authorList>
            <person name="Benndorf R."/>
            <person name="Schwitalla J."/>
            <person name="Martin K."/>
            <person name="De Beer W."/>
            <person name="Kaster A.-K."/>
            <person name="Vollmers J."/>
            <person name="Poulsen M."/>
            <person name="Beemelmanns C."/>
        </authorList>
    </citation>
    <scope>NUCLEOTIDE SEQUENCE [LARGE SCALE GENOMIC DNA]</scope>
    <source>
        <strain evidence="1 2">RB56</strain>
    </source>
</reference>
<keyword evidence="2" id="KW-1185">Reference proteome</keyword>